<reference evidence="1 2" key="1">
    <citation type="journal article" date="2016" name="Nat. Commun.">
        <title>Extremotolerant tardigrade genome and improved radiotolerance of human cultured cells by tardigrade-unique protein.</title>
        <authorList>
            <person name="Hashimoto T."/>
            <person name="Horikawa D.D."/>
            <person name="Saito Y."/>
            <person name="Kuwahara H."/>
            <person name="Kozuka-Hata H."/>
            <person name="Shin-I T."/>
            <person name="Minakuchi Y."/>
            <person name="Ohishi K."/>
            <person name="Motoyama A."/>
            <person name="Aizu T."/>
            <person name="Enomoto A."/>
            <person name="Kondo K."/>
            <person name="Tanaka S."/>
            <person name="Hara Y."/>
            <person name="Koshikawa S."/>
            <person name="Sagara H."/>
            <person name="Miura T."/>
            <person name="Yokobori S."/>
            <person name="Miyagawa K."/>
            <person name="Suzuki Y."/>
            <person name="Kubo T."/>
            <person name="Oyama M."/>
            <person name="Kohara Y."/>
            <person name="Fujiyama A."/>
            <person name="Arakawa K."/>
            <person name="Katayama T."/>
            <person name="Toyoda A."/>
            <person name="Kunieda T."/>
        </authorList>
    </citation>
    <scope>NUCLEOTIDE SEQUENCE [LARGE SCALE GENOMIC DNA]</scope>
    <source>
        <strain evidence="1 2">YOKOZUNA-1</strain>
    </source>
</reference>
<keyword evidence="2" id="KW-1185">Reference proteome</keyword>
<dbReference type="AlphaFoldDB" id="A0A1D1VDM3"/>
<organism evidence="1 2">
    <name type="scientific">Ramazzottius varieornatus</name>
    <name type="common">Water bear</name>
    <name type="synonym">Tardigrade</name>
    <dbReference type="NCBI Taxonomy" id="947166"/>
    <lineage>
        <taxon>Eukaryota</taxon>
        <taxon>Metazoa</taxon>
        <taxon>Ecdysozoa</taxon>
        <taxon>Tardigrada</taxon>
        <taxon>Eutardigrada</taxon>
        <taxon>Parachela</taxon>
        <taxon>Hypsibioidea</taxon>
        <taxon>Ramazzottiidae</taxon>
        <taxon>Ramazzottius</taxon>
    </lineage>
</organism>
<gene>
    <name evidence="1" type="primary">RvY_10692-1</name>
    <name evidence="1" type="synonym">RvY_10692.1</name>
    <name evidence="1" type="ORF">RvY_10692</name>
</gene>
<evidence type="ECO:0000313" key="1">
    <source>
        <dbReference type="EMBL" id="GAU99736.1"/>
    </source>
</evidence>
<accession>A0A1D1VDM3</accession>
<proteinExistence type="predicted"/>
<comment type="caution">
    <text evidence="1">The sequence shown here is derived from an EMBL/GenBank/DDBJ whole genome shotgun (WGS) entry which is preliminary data.</text>
</comment>
<dbReference type="EMBL" id="BDGG01000005">
    <property type="protein sequence ID" value="GAU99736.1"/>
    <property type="molecule type" value="Genomic_DNA"/>
</dbReference>
<evidence type="ECO:0000313" key="2">
    <source>
        <dbReference type="Proteomes" id="UP000186922"/>
    </source>
</evidence>
<name>A0A1D1VDM3_RAMVA</name>
<sequence length="118" mass="12733">MGFPNSPAARSFLGADFAYASRSLGGKTVKARRRCRLVNPFHQSSSRKVEVCGKAEVATTHALALADLLISSVSLDPHLLDTCGRRPLHSRASRGSNGTSTLRSHFWCSLWAFPASCS</sequence>
<protein>
    <submittedName>
        <fullName evidence="1">Uncharacterized protein</fullName>
    </submittedName>
</protein>
<dbReference type="Proteomes" id="UP000186922">
    <property type="component" value="Unassembled WGS sequence"/>
</dbReference>